<feature type="binding site" evidence="9">
    <location>
        <begin position="79"/>
        <end position="81"/>
    </location>
    <ligand>
        <name>5-amino-6-(D-ribitylamino)uracil</name>
        <dbReference type="ChEBI" id="CHEBI:15934"/>
    </ligand>
</feature>
<organism evidence="10 11">
    <name type="scientific">Spirochaeta isovalerica</name>
    <dbReference type="NCBI Taxonomy" id="150"/>
    <lineage>
        <taxon>Bacteria</taxon>
        <taxon>Pseudomonadati</taxon>
        <taxon>Spirochaetota</taxon>
        <taxon>Spirochaetia</taxon>
        <taxon>Spirochaetales</taxon>
        <taxon>Spirochaetaceae</taxon>
        <taxon>Spirochaeta</taxon>
    </lineage>
</organism>
<evidence type="ECO:0000256" key="5">
    <source>
        <dbReference type="ARBA" id="ARBA00022679"/>
    </source>
</evidence>
<sequence length="152" mass="15756">MEISGHLTGSGRKFAIVVSRFNDLITGKLQEGAMDCLLRHGAKEKDIDLVKVPGALEIPLAADKLAASGKYDAVIALGAVIRGATAHFDIVASESAKGLATISLGRGVPVINGIMTTENIEQALERAGTKAGNKGWDAAMSAIEMADLTGKL</sequence>
<dbReference type="SUPFAM" id="SSF52121">
    <property type="entry name" value="Lumazine synthase"/>
    <property type="match status" value="1"/>
</dbReference>
<comment type="similarity">
    <text evidence="2 9">Belongs to the DMRL synthase family.</text>
</comment>
<feature type="binding site" evidence="9">
    <location>
        <begin position="55"/>
        <end position="57"/>
    </location>
    <ligand>
        <name>5-amino-6-(D-ribitylamino)uracil</name>
        <dbReference type="ChEBI" id="CHEBI:15934"/>
    </ligand>
</feature>
<dbReference type="GO" id="GO:0009349">
    <property type="term" value="C:riboflavin synthase complex"/>
    <property type="evidence" value="ECO:0007669"/>
    <property type="project" value="UniProtKB-UniRule"/>
</dbReference>
<keyword evidence="5 9" id="KW-0808">Transferase</keyword>
<accession>A0A841R3S7</accession>
<dbReference type="InterPro" id="IPR002180">
    <property type="entry name" value="LS/RS"/>
</dbReference>
<dbReference type="EC" id="2.5.1.78" evidence="3 9"/>
<comment type="catalytic activity">
    <reaction evidence="6 9">
        <text>(2S)-2-hydroxy-3-oxobutyl phosphate + 5-amino-6-(D-ribitylamino)uracil = 6,7-dimethyl-8-(1-D-ribityl)lumazine + phosphate + 2 H2O + H(+)</text>
        <dbReference type="Rhea" id="RHEA:26152"/>
        <dbReference type="ChEBI" id="CHEBI:15377"/>
        <dbReference type="ChEBI" id="CHEBI:15378"/>
        <dbReference type="ChEBI" id="CHEBI:15934"/>
        <dbReference type="ChEBI" id="CHEBI:43474"/>
        <dbReference type="ChEBI" id="CHEBI:58201"/>
        <dbReference type="ChEBI" id="CHEBI:58830"/>
        <dbReference type="EC" id="2.5.1.78"/>
    </reaction>
</comment>
<dbReference type="NCBIfam" id="TIGR00114">
    <property type="entry name" value="lumazine-synth"/>
    <property type="match status" value="1"/>
</dbReference>
<evidence type="ECO:0000256" key="7">
    <source>
        <dbReference type="ARBA" id="ARBA00058151"/>
    </source>
</evidence>
<feature type="binding site" evidence="9">
    <location>
        <position position="126"/>
    </location>
    <ligand>
        <name>(2S)-2-hydroxy-3-oxobutyl phosphate</name>
        <dbReference type="ChEBI" id="CHEBI:58830"/>
    </ligand>
</feature>
<feature type="binding site" evidence="9">
    <location>
        <position position="21"/>
    </location>
    <ligand>
        <name>5-amino-6-(D-ribitylamino)uracil</name>
        <dbReference type="ChEBI" id="CHEBI:15934"/>
    </ligand>
</feature>
<proteinExistence type="inferred from homology"/>
<dbReference type="UniPathway" id="UPA00275">
    <property type="reaction ID" value="UER00404"/>
</dbReference>
<comment type="caution">
    <text evidence="10">The sequence shown here is derived from an EMBL/GenBank/DDBJ whole genome shotgun (WGS) entry which is preliminary data.</text>
</comment>
<protein>
    <recommendedName>
        <fullName evidence="8 9">6,7-dimethyl-8-ribityllumazine synthase</fullName>
        <shortName evidence="9">DMRL synthase</shortName>
        <shortName evidence="9">LS</shortName>
        <shortName evidence="9">Lumazine synthase</shortName>
        <ecNumber evidence="3 9">2.5.1.78</ecNumber>
    </recommendedName>
</protein>
<dbReference type="InterPro" id="IPR034964">
    <property type="entry name" value="LS"/>
</dbReference>
<dbReference type="EMBL" id="JACHGJ010000001">
    <property type="protein sequence ID" value="MBB6478525.1"/>
    <property type="molecule type" value="Genomic_DNA"/>
</dbReference>
<name>A0A841R3S7_9SPIO</name>
<evidence type="ECO:0000256" key="1">
    <source>
        <dbReference type="ARBA" id="ARBA00004917"/>
    </source>
</evidence>
<dbReference type="Proteomes" id="UP000587760">
    <property type="component" value="Unassembled WGS sequence"/>
</dbReference>
<evidence type="ECO:0000313" key="10">
    <source>
        <dbReference type="EMBL" id="MBB6478525.1"/>
    </source>
</evidence>
<dbReference type="NCBIfam" id="NF000812">
    <property type="entry name" value="PRK00061.1-4"/>
    <property type="match status" value="1"/>
</dbReference>
<dbReference type="AlphaFoldDB" id="A0A841R3S7"/>
<comment type="function">
    <text evidence="7 9">Catalyzes the formation of 6,7-dimethyl-8-ribityllumazine by condensation of 5-amino-6-(D-ribitylamino)uracil with 3,4-dihydroxy-2-butanone 4-phosphate. This is the penultimate step in the biosynthesis of riboflavin.</text>
</comment>
<feature type="binding site" evidence="9">
    <location>
        <begin position="84"/>
        <end position="85"/>
    </location>
    <ligand>
        <name>(2S)-2-hydroxy-3-oxobutyl phosphate</name>
        <dbReference type="ChEBI" id="CHEBI:58830"/>
    </ligand>
</feature>
<reference evidence="10 11" key="1">
    <citation type="submission" date="2020-08" db="EMBL/GenBank/DDBJ databases">
        <title>Genomic Encyclopedia of Type Strains, Phase IV (KMG-IV): sequencing the most valuable type-strain genomes for metagenomic binning, comparative biology and taxonomic classification.</title>
        <authorList>
            <person name="Goeker M."/>
        </authorList>
    </citation>
    <scope>NUCLEOTIDE SEQUENCE [LARGE SCALE GENOMIC DNA]</scope>
    <source>
        <strain evidence="10 11">DSM 2461</strain>
    </source>
</reference>
<evidence type="ECO:0000256" key="9">
    <source>
        <dbReference type="HAMAP-Rule" id="MF_00178"/>
    </source>
</evidence>
<dbReference type="PANTHER" id="PTHR21058">
    <property type="entry name" value="6,7-DIMETHYL-8-RIBITYLLUMAZINE SYNTHASE DMRL SYNTHASE LUMAZINE SYNTHASE"/>
    <property type="match status" value="1"/>
</dbReference>
<feature type="binding site" evidence="9">
    <location>
        <position position="112"/>
    </location>
    <ligand>
        <name>5-amino-6-(D-ribitylamino)uracil</name>
        <dbReference type="ChEBI" id="CHEBI:15934"/>
    </ligand>
</feature>
<dbReference type="CDD" id="cd09209">
    <property type="entry name" value="Lumazine_synthase-I"/>
    <property type="match status" value="1"/>
</dbReference>
<dbReference type="FunFam" id="3.40.50.960:FF:000001">
    <property type="entry name" value="6,7-dimethyl-8-ribityllumazine synthase"/>
    <property type="match status" value="1"/>
</dbReference>
<keyword evidence="11" id="KW-1185">Reference proteome</keyword>
<dbReference type="GO" id="GO:0009231">
    <property type="term" value="P:riboflavin biosynthetic process"/>
    <property type="evidence" value="ECO:0007669"/>
    <property type="project" value="UniProtKB-UniRule"/>
</dbReference>
<evidence type="ECO:0000256" key="2">
    <source>
        <dbReference type="ARBA" id="ARBA00007424"/>
    </source>
</evidence>
<dbReference type="GO" id="GO:0005829">
    <property type="term" value="C:cytosol"/>
    <property type="evidence" value="ECO:0007669"/>
    <property type="project" value="TreeGrafter"/>
</dbReference>
<dbReference type="Pfam" id="PF00885">
    <property type="entry name" value="DMRL_synthase"/>
    <property type="match status" value="1"/>
</dbReference>
<dbReference type="HAMAP" id="MF_00178">
    <property type="entry name" value="Lumazine_synth"/>
    <property type="match status" value="1"/>
</dbReference>
<evidence type="ECO:0000256" key="3">
    <source>
        <dbReference type="ARBA" id="ARBA00012664"/>
    </source>
</evidence>
<dbReference type="InterPro" id="IPR036467">
    <property type="entry name" value="LS/RS_sf"/>
</dbReference>
<evidence type="ECO:0000256" key="4">
    <source>
        <dbReference type="ARBA" id="ARBA00022619"/>
    </source>
</evidence>
<dbReference type="PANTHER" id="PTHR21058:SF0">
    <property type="entry name" value="6,7-DIMETHYL-8-RIBITYLLUMAZINE SYNTHASE"/>
    <property type="match status" value="1"/>
</dbReference>
<evidence type="ECO:0000256" key="8">
    <source>
        <dbReference type="ARBA" id="ARBA00072606"/>
    </source>
</evidence>
<dbReference type="RefSeq" id="WP_184742452.1">
    <property type="nucleotide sequence ID" value="NZ_JACHGJ010000001.1"/>
</dbReference>
<keyword evidence="4 9" id="KW-0686">Riboflavin biosynthesis</keyword>
<gene>
    <name evidence="9" type="primary">ribH</name>
    <name evidence="10" type="ORF">HNR50_000158</name>
</gene>
<dbReference type="Gene3D" id="3.40.50.960">
    <property type="entry name" value="Lumazine/riboflavin synthase"/>
    <property type="match status" value="1"/>
</dbReference>
<evidence type="ECO:0000256" key="6">
    <source>
        <dbReference type="ARBA" id="ARBA00048785"/>
    </source>
</evidence>
<comment type="pathway">
    <text evidence="1 9">Cofactor biosynthesis; riboflavin biosynthesis; riboflavin from 2-hydroxy-3-oxobutyl phosphate and 5-amino-6-(D-ribitylamino)uracil: step 1/2.</text>
</comment>
<dbReference type="GO" id="GO:0000906">
    <property type="term" value="F:6,7-dimethyl-8-ribityllumazine synthase activity"/>
    <property type="evidence" value="ECO:0007669"/>
    <property type="project" value="UniProtKB-UniRule"/>
</dbReference>
<evidence type="ECO:0000313" key="11">
    <source>
        <dbReference type="Proteomes" id="UP000587760"/>
    </source>
</evidence>
<feature type="active site" description="Proton donor" evidence="9">
    <location>
        <position position="87"/>
    </location>
</feature>